<accession>A0A0L0CGA8</accession>
<comment type="caution">
    <text evidence="1">The sequence shown here is derived from an EMBL/GenBank/DDBJ whole genome shotgun (WGS) entry which is preliminary data.</text>
</comment>
<reference evidence="1 2" key="1">
    <citation type="journal article" date="2015" name="Nat. Commun.">
        <title>Lucilia cuprina genome unlocks parasitic fly biology to underpin future interventions.</title>
        <authorList>
            <person name="Anstead C.A."/>
            <person name="Korhonen P.K."/>
            <person name="Young N.D."/>
            <person name="Hall R.S."/>
            <person name="Jex A.R."/>
            <person name="Murali S.C."/>
            <person name="Hughes D.S."/>
            <person name="Lee S.F."/>
            <person name="Perry T."/>
            <person name="Stroehlein A.J."/>
            <person name="Ansell B.R."/>
            <person name="Breugelmans B."/>
            <person name="Hofmann A."/>
            <person name="Qu J."/>
            <person name="Dugan S."/>
            <person name="Lee S.L."/>
            <person name="Chao H."/>
            <person name="Dinh H."/>
            <person name="Han Y."/>
            <person name="Doddapaneni H.V."/>
            <person name="Worley K.C."/>
            <person name="Muzny D.M."/>
            <person name="Ioannidis P."/>
            <person name="Waterhouse R.M."/>
            <person name="Zdobnov E.M."/>
            <person name="James P.J."/>
            <person name="Bagnall N.H."/>
            <person name="Kotze A.C."/>
            <person name="Gibbs R.A."/>
            <person name="Richards S."/>
            <person name="Batterham P."/>
            <person name="Gasser R.B."/>
        </authorList>
    </citation>
    <scope>NUCLEOTIDE SEQUENCE [LARGE SCALE GENOMIC DNA]</scope>
    <source>
        <strain evidence="1 2">LS</strain>
        <tissue evidence="1">Full body</tissue>
    </source>
</reference>
<protein>
    <submittedName>
        <fullName evidence="1">Uncharacterized protein</fullName>
    </submittedName>
</protein>
<dbReference type="EMBL" id="JRES01000421">
    <property type="protein sequence ID" value="KNC31423.1"/>
    <property type="molecule type" value="Genomic_DNA"/>
</dbReference>
<proteinExistence type="predicted"/>
<dbReference type="AlphaFoldDB" id="A0A0L0CGA8"/>
<dbReference type="Proteomes" id="UP000037069">
    <property type="component" value="Unassembled WGS sequence"/>
</dbReference>
<gene>
    <name evidence="1" type="ORF">FF38_07276</name>
</gene>
<sequence length="151" mass="17151">MWTIKLLQEVLRICCLGISNAKQGSGNAQTSVEPDRILDTHSQKPSSHRIDSYHVQSLTVIVSSQRSLKPLRKDTIKNHYRSRSTDHSAQKQSTVHVTSVQALTLTLIFLSKIIKFEINVLETLKPFHMINMKLLRFRSVYHALGSAKESL</sequence>
<name>A0A0L0CGA8_LUCCU</name>
<organism evidence="1 2">
    <name type="scientific">Lucilia cuprina</name>
    <name type="common">Green bottle fly</name>
    <name type="synonym">Australian sheep blowfly</name>
    <dbReference type="NCBI Taxonomy" id="7375"/>
    <lineage>
        <taxon>Eukaryota</taxon>
        <taxon>Metazoa</taxon>
        <taxon>Ecdysozoa</taxon>
        <taxon>Arthropoda</taxon>
        <taxon>Hexapoda</taxon>
        <taxon>Insecta</taxon>
        <taxon>Pterygota</taxon>
        <taxon>Neoptera</taxon>
        <taxon>Endopterygota</taxon>
        <taxon>Diptera</taxon>
        <taxon>Brachycera</taxon>
        <taxon>Muscomorpha</taxon>
        <taxon>Oestroidea</taxon>
        <taxon>Calliphoridae</taxon>
        <taxon>Luciliinae</taxon>
        <taxon>Lucilia</taxon>
    </lineage>
</organism>
<evidence type="ECO:0000313" key="1">
    <source>
        <dbReference type="EMBL" id="KNC31423.1"/>
    </source>
</evidence>
<evidence type="ECO:0000313" key="2">
    <source>
        <dbReference type="Proteomes" id="UP000037069"/>
    </source>
</evidence>
<keyword evidence="2" id="KW-1185">Reference proteome</keyword>